<evidence type="ECO:0000256" key="3">
    <source>
        <dbReference type="ARBA" id="ARBA00023237"/>
    </source>
</evidence>
<dbReference type="CDD" id="cd07185">
    <property type="entry name" value="OmpA_C-like"/>
    <property type="match status" value="1"/>
</dbReference>
<keyword evidence="2 4" id="KW-0472">Membrane</keyword>
<dbReference type="Proteomes" id="UP000179266">
    <property type="component" value="Unassembled WGS sequence"/>
</dbReference>
<dbReference type="Gene3D" id="3.30.1330.60">
    <property type="entry name" value="OmpA-like domain"/>
    <property type="match status" value="1"/>
</dbReference>
<dbReference type="PROSITE" id="PS51123">
    <property type="entry name" value="OMPA_2"/>
    <property type="match status" value="1"/>
</dbReference>
<feature type="domain" description="OmpA-like" evidence="6">
    <location>
        <begin position="95"/>
        <end position="211"/>
    </location>
</feature>
<dbReference type="InterPro" id="IPR050330">
    <property type="entry name" value="Bact_OuterMem_StrucFunc"/>
</dbReference>
<dbReference type="InterPro" id="IPR006664">
    <property type="entry name" value="OMP_bac"/>
</dbReference>
<reference evidence="7 8" key="1">
    <citation type="journal article" date="2016" name="Nat. Commun.">
        <title>Thousands of microbial genomes shed light on interconnected biogeochemical processes in an aquifer system.</title>
        <authorList>
            <person name="Anantharaman K."/>
            <person name="Brown C.T."/>
            <person name="Hug L.A."/>
            <person name="Sharon I."/>
            <person name="Castelle C.J."/>
            <person name="Probst A.J."/>
            <person name="Thomas B.C."/>
            <person name="Singh A."/>
            <person name="Wilkins M.J."/>
            <person name="Karaoz U."/>
            <person name="Brodie E.L."/>
            <person name="Williams K.H."/>
            <person name="Hubbard S.S."/>
            <person name="Banfield J.F."/>
        </authorList>
    </citation>
    <scope>NUCLEOTIDE SEQUENCE [LARGE SCALE GENOMIC DNA]</scope>
</reference>
<evidence type="ECO:0000256" key="4">
    <source>
        <dbReference type="PROSITE-ProRule" id="PRU00473"/>
    </source>
</evidence>
<dbReference type="AlphaFoldDB" id="A0A1F7RVQ3"/>
<gene>
    <name evidence="7" type="ORF">A2161_14800</name>
</gene>
<dbReference type="EMBL" id="MGDD01000175">
    <property type="protein sequence ID" value="OGL45480.1"/>
    <property type="molecule type" value="Genomic_DNA"/>
</dbReference>
<dbReference type="PANTHER" id="PTHR30329">
    <property type="entry name" value="STATOR ELEMENT OF FLAGELLAR MOTOR COMPLEX"/>
    <property type="match status" value="1"/>
</dbReference>
<organism evidence="7 8">
    <name type="scientific">Candidatus Schekmanbacteria bacterium RBG_13_48_7</name>
    <dbReference type="NCBI Taxonomy" id="1817878"/>
    <lineage>
        <taxon>Bacteria</taxon>
        <taxon>Candidatus Schekmaniibacteriota</taxon>
    </lineage>
</organism>
<feature type="coiled-coil region" evidence="5">
    <location>
        <begin position="35"/>
        <end position="76"/>
    </location>
</feature>
<dbReference type="InterPro" id="IPR036737">
    <property type="entry name" value="OmpA-like_sf"/>
</dbReference>
<evidence type="ECO:0000313" key="7">
    <source>
        <dbReference type="EMBL" id="OGL45480.1"/>
    </source>
</evidence>
<protein>
    <recommendedName>
        <fullName evidence="6">OmpA-like domain-containing protein</fullName>
    </recommendedName>
</protein>
<evidence type="ECO:0000256" key="1">
    <source>
        <dbReference type="ARBA" id="ARBA00004442"/>
    </source>
</evidence>
<proteinExistence type="predicted"/>
<dbReference type="GO" id="GO:0009279">
    <property type="term" value="C:cell outer membrane"/>
    <property type="evidence" value="ECO:0007669"/>
    <property type="project" value="UniProtKB-SubCell"/>
</dbReference>
<evidence type="ECO:0000256" key="5">
    <source>
        <dbReference type="SAM" id="Coils"/>
    </source>
</evidence>
<dbReference type="SUPFAM" id="SSF103088">
    <property type="entry name" value="OmpA-like"/>
    <property type="match status" value="1"/>
</dbReference>
<dbReference type="Pfam" id="PF00691">
    <property type="entry name" value="OmpA"/>
    <property type="match status" value="1"/>
</dbReference>
<evidence type="ECO:0000259" key="6">
    <source>
        <dbReference type="PROSITE" id="PS51123"/>
    </source>
</evidence>
<name>A0A1F7RVQ3_9BACT</name>
<accession>A0A1F7RVQ3</accession>
<evidence type="ECO:0000313" key="8">
    <source>
        <dbReference type="Proteomes" id="UP000179266"/>
    </source>
</evidence>
<dbReference type="InterPro" id="IPR006690">
    <property type="entry name" value="OMPA-like_CS"/>
</dbReference>
<sequence length="211" mass="23852">MYKKIFYLSLTVIFLAGLTVMLNGCATKKFVKEGMDKQDKKITQLESSIEENQKRIKEHEAKISNLSEDTQKAFAEAATAMSEAERAQVMARGKLLYSIVLSNENLKFKVDSYDLSPEAASILDEFVSVVKSENRNVFIEIHGHTDSTGSPKYNMELGAKRAESVKRYLFEKGIPLHRLSTISYGETEPIVPNDSRENRAKNRRVVVLVLE</sequence>
<dbReference type="InterPro" id="IPR006665">
    <property type="entry name" value="OmpA-like"/>
</dbReference>
<evidence type="ECO:0000256" key="2">
    <source>
        <dbReference type="ARBA" id="ARBA00023136"/>
    </source>
</evidence>
<keyword evidence="3" id="KW-0998">Cell outer membrane</keyword>
<keyword evidence="5" id="KW-0175">Coiled coil</keyword>
<comment type="subcellular location">
    <subcellularLocation>
        <location evidence="1">Cell outer membrane</location>
    </subcellularLocation>
</comment>
<dbReference type="PANTHER" id="PTHR30329:SF21">
    <property type="entry name" value="LIPOPROTEIN YIAD-RELATED"/>
    <property type="match status" value="1"/>
</dbReference>
<dbReference type="PRINTS" id="PR01023">
    <property type="entry name" value="NAFLGMOTY"/>
</dbReference>
<dbReference type="PROSITE" id="PS01068">
    <property type="entry name" value="OMPA_1"/>
    <property type="match status" value="1"/>
</dbReference>
<comment type="caution">
    <text evidence="7">The sequence shown here is derived from an EMBL/GenBank/DDBJ whole genome shotgun (WGS) entry which is preliminary data.</text>
</comment>
<dbReference type="PRINTS" id="PR01021">
    <property type="entry name" value="OMPADOMAIN"/>
</dbReference>